<sequence length="240" mass="27309">MTNAEKRLQPVEAAKQFIQKHYPDCLGAVLAGSVVRGEATVTSDLDIVVFESALPFPYRESIFFHGWPIEVFVHNQASYPLFFEEDIERAVPTHPRMLAEGITIVDRDILGPIIQKAKEIIANGPEPWPQETIYKQRYFITDTLDDLLGAHDRGEEICSANTLAAMIHEFVLRTNRRWLGDGKWQIRALKQYDGDFAEEYIHAFDVFYRTGEKEKIAAIVDKVLSPYGGRIFDGFSVGKM</sequence>
<evidence type="ECO:0000313" key="2">
    <source>
        <dbReference type="EMBL" id="SDY14121.1"/>
    </source>
</evidence>
<dbReference type="EMBL" id="FNPI01000001">
    <property type="protein sequence ID" value="SDY14121.1"/>
    <property type="molecule type" value="Genomic_DNA"/>
</dbReference>
<dbReference type="Pfam" id="PF01909">
    <property type="entry name" value="NTP_transf_2"/>
    <property type="match status" value="1"/>
</dbReference>
<dbReference type="SUPFAM" id="SSF81301">
    <property type="entry name" value="Nucleotidyltransferase"/>
    <property type="match status" value="1"/>
</dbReference>
<keyword evidence="2" id="KW-0808">Transferase</keyword>
<evidence type="ECO:0000313" key="3">
    <source>
        <dbReference type="Proteomes" id="UP000198935"/>
    </source>
</evidence>
<dbReference type="GO" id="GO:0016779">
    <property type="term" value="F:nucleotidyltransferase activity"/>
    <property type="evidence" value="ECO:0007669"/>
    <property type="project" value="InterPro"/>
</dbReference>
<dbReference type="OrthoDB" id="43980at2"/>
<name>A0A1H3HF73_9BACI</name>
<dbReference type="InterPro" id="IPR043519">
    <property type="entry name" value="NT_sf"/>
</dbReference>
<dbReference type="AlphaFoldDB" id="A0A1H3HF73"/>
<dbReference type="InterPro" id="IPR002934">
    <property type="entry name" value="Polymerase_NTP_transf_dom"/>
</dbReference>
<reference evidence="3" key="1">
    <citation type="submission" date="2016-10" db="EMBL/GenBank/DDBJ databases">
        <authorList>
            <person name="Varghese N."/>
            <person name="Submissions S."/>
        </authorList>
    </citation>
    <scope>NUCLEOTIDE SEQUENCE [LARGE SCALE GENOMIC DNA]</scope>
    <source>
        <strain evidence="3">SP</strain>
    </source>
</reference>
<evidence type="ECO:0000259" key="1">
    <source>
        <dbReference type="Pfam" id="PF01909"/>
    </source>
</evidence>
<dbReference type="STRING" id="1503961.SAMN05421736_101479"/>
<gene>
    <name evidence="2" type="ORF">SAMN05421736_101479</name>
</gene>
<dbReference type="Proteomes" id="UP000198935">
    <property type="component" value="Unassembled WGS sequence"/>
</dbReference>
<protein>
    <submittedName>
        <fullName evidence="2">Nucleotidyltransferase domain-containing protein</fullName>
    </submittedName>
</protein>
<organism evidence="2 3">
    <name type="scientific">Evansella caseinilytica</name>
    <dbReference type="NCBI Taxonomy" id="1503961"/>
    <lineage>
        <taxon>Bacteria</taxon>
        <taxon>Bacillati</taxon>
        <taxon>Bacillota</taxon>
        <taxon>Bacilli</taxon>
        <taxon>Bacillales</taxon>
        <taxon>Bacillaceae</taxon>
        <taxon>Evansella</taxon>
    </lineage>
</organism>
<dbReference type="Gene3D" id="3.30.460.10">
    <property type="entry name" value="Beta Polymerase, domain 2"/>
    <property type="match status" value="1"/>
</dbReference>
<feature type="domain" description="Polymerase nucleotidyl transferase" evidence="1">
    <location>
        <begin position="15"/>
        <end position="52"/>
    </location>
</feature>
<keyword evidence="3" id="KW-1185">Reference proteome</keyword>
<dbReference type="CDD" id="cd05403">
    <property type="entry name" value="NT_KNTase_like"/>
    <property type="match status" value="1"/>
</dbReference>
<proteinExistence type="predicted"/>
<accession>A0A1H3HF73</accession>